<dbReference type="Proteomes" id="UP000218627">
    <property type="component" value="Unassembled WGS sequence"/>
</dbReference>
<keyword evidence="3" id="KW-0808">Transferase</keyword>
<dbReference type="EMBL" id="OBEN01000007">
    <property type="protein sequence ID" value="SNZ15012.1"/>
    <property type="molecule type" value="Genomic_DNA"/>
</dbReference>
<keyword evidence="4" id="KW-1185">Reference proteome</keyword>
<name>A0A285NZT4_9AQUI</name>
<evidence type="ECO:0000313" key="3">
    <source>
        <dbReference type="EMBL" id="SNZ15012.1"/>
    </source>
</evidence>
<dbReference type="AlphaFoldDB" id="A0A285NZT4"/>
<proteinExistence type="predicted"/>
<accession>A0A285NZT4</accession>
<dbReference type="PANTHER" id="PTHR45947:SF3">
    <property type="entry name" value="SULFOQUINOVOSYL TRANSFERASE SQD2"/>
    <property type="match status" value="1"/>
</dbReference>
<dbReference type="OrthoDB" id="9795068at2"/>
<dbReference type="Pfam" id="PF00534">
    <property type="entry name" value="Glycos_transf_1"/>
    <property type="match status" value="1"/>
</dbReference>
<evidence type="ECO:0000259" key="1">
    <source>
        <dbReference type="Pfam" id="PF00534"/>
    </source>
</evidence>
<dbReference type="RefSeq" id="WP_096602494.1">
    <property type="nucleotide sequence ID" value="NZ_OBEN01000007.1"/>
</dbReference>
<dbReference type="SUPFAM" id="SSF53756">
    <property type="entry name" value="UDP-Glycosyltransferase/glycogen phosphorylase"/>
    <property type="match status" value="1"/>
</dbReference>
<dbReference type="InterPro" id="IPR050194">
    <property type="entry name" value="Glycosyltransferase_grp1"/>
</dbReference>
<dbReference type="InterPro" id="IPR028098">
    <property type="entry name" value="Glyco_trans_4-like_N"/>
</dbReference>
<dbReference type="Pfam" id="PF13439">
    <property type="entry name" value="Glyco_transf_4"/>
    <property type="match status" value="1"/>
</dbReference>
<gene>
    <name evidence="3" type="ORF">SAMN06265353_1255</name>
</gene>
<feature type="domain" description="Glycosyltransferase subfamily 4-like N-terminal" evidence="2">
    <location>
        <begin position="17"/>
        <end position="169"/>
    </location>
</feature>
<protein>
    <submittedName>
        <fullName evidence="3">Glycosyltransferase involved in cell wall bisynthesis</fullName>
    </submittedName>
</protein>
<reference evidence="4" key="1">
    <citation type="submission" date="2017-09" db="EMBL/GenBank/DDBJ databases">
        <authorList>
            <person name="Varghese N."/>
            <person name="Submissions S."/>
        </authorList>
    </citation>
    <scope>NUCLEOTIDE SEQUENCE [LARGE SCALE GENOMIC DNA]</scope>
    <source>
        <strain evidence="4">DSM 2913</strain>
    </source>
</reference>
<organism evidence="3 4">
    <name type="scientific">Hydrogenobacter hydrogenophilus</name>
    <dbReference type="NCBI Taxonomy" id="35835"/>
    <lineage>
        <taxon>Bacteria</taxon>
        <taxon>Pseudomonadati</taxon>
        <taxon>Aquificota</taxon>
        <taxon>Aquificia</taxon>
        <taxon>Aquificales</taxon>
        <taxon>Aquificaceae</taxon>
        <taxon>Hydrogenobacter</taxon>
    </lineage>
</organism>
<dbReference type="InterPro" id="IPR001296">
    <property type="entry name" value="Glyco_trans_1"/>
</dbReference>
<dbReference type="Gene3D" id="3.40.50.2000">
    <property type="entry name" value="Glycogen Phosphorylase B"/>
    <property type="match status" value="2"/>
</dbReference>
<evidence type="ECO:0000259" key="2">
    <source>
        <dbReference type="Pfam" id="PF13439"/>
    </source>
</evidence>
<dbReference type="PANTHER" id="PTHR45947">
    <property type="entry name" value="SULFOQUINOVOSYL TRANSFERASE SQD2"/>
    <property type="match status" value="1"/>
</dbReference>
<dbReference type="CDD" id="cd03801">
    <property type="entry name" value="GT4_PimA-like"/>
    <property type="match status" value="1"/>
</dbReference>
<sequence>MKVLFLNRRCIKHPEKGGAEVYTMELAKALISVGAQVEWFASRPKGLSAEEHLEGIRFIRKGNELTTHLYGFLYALKKPKDWLIVDEFNGLGYTTFFLKNSILLIHQLYEEFWTAELGPLGYPFRLLEKLLLRLYRKKPTITVSESTAEDLRSIGFRDITIIHNGLDIEPSISEKSKSLTLAYIGRLKKTKNPEDALKAYLIVKQRVKDAKIYVIGDGPLRPYLQNKYGNVEGVVFTGYIESQEKYQLLRESHVLLVPSIREGWAQVVIQANAVGTPAIGYRVQGLKDSIKDGTTGFLVKDYQEMAQKTLLLWEDKGLYKRLSTNAVEWARNFSWEKTKAEFISYLKDRGLL</sequence>
<dbReference type="GO" id="GO:0016757">
    <property type="term" value="F:glycosyltransferase activity"/>
    <property type="evidence" value="ECO:0007669"/>
    <property type="project" value="InterPro"/>
</dbReference>
<evidence type="ECO:0000313" key="4">
    <source>
        <dbReference type="Proteomes" id="UP000218627"/>
    </source>
</evidence>
<feature type="domain" description="Glycosyl transferase family 1" evidence="1">
    <location>
        <begin position="172"/>
        <end position="328"/>
    </location>
</feature>